<dbReference type="SUPFAM" id="SSF53271">
    <property type="entry name" value="PRTase-like"/>
    <property type="match status" value="1"/>
</dbReference>
<evidence type="ECO:0000313" key="2">
    <source>
        <dbReference type="EMBL" id="QCI07176.1"/>
    </source>
</evidence>
<geneLocation type="plastid" evidence="2"/>
<dbReference type="Pfam" id="PF14681">
    <property type="entry name" value="UPRTase"/>
    <property type="match status" value="1"/>
</dbReference>
<feature type="domain" description="Phosphoribosyltransferase" evidence="1">
    <location>
        <begin position="8"/>
        <end position="190"/>
    </location>
</feature>
<reference evidence="2" key="1">
    <citation type="journal article" date="2019" name="Mol. Phylogenet. Evol.">
        <title>Morphological evolution and classification of the red algal order Ceramiales inferred using plastid phylogenomics.</title>
        <authorList>
            <person name="Diaz-Tapia P."/>
            <person name="Pasella M.M."/>
            <person name="Verbruggen H."/>
            <person name="Maggs C.A."/>
        </authorList>
    </citation>
    <scope>NUCLEOTIDE SEQUENCE</scope>
    <source>
        <strain evidence="2">HV05551</strain>
    </source>
</reference>
<accession>A0A4D6WUT1</accession>
<reference evidence="2" key="2">
    <citation type="submission" date="2019-04" db="EMBL/GenBank/DDBJ databases">
        <authorList>
            <person name="Pasella M."/>
        </authorList>
    </citation>
    <scope>NUCLEOTIDE SEQUENCE</scope>
    <source>
        <strain evidence="2">HV05551</strain>
    </source>
</reference>
<dbReference type="Gene3D" id="3.40.50.2020">
    <property type="match status" value="1"/>
</dbReference>
<dbReference type="EMBL" id="MK814680">
    <property type="protein sequence ID" value="QCI07176.1"/>
    <property type="molecule type" value="Genomic_DNA"/>
</dbReference>
<gene>
    <name evidence="2" type="primary">orf193</name>
</gene>
<dbReference type="AlphaFoldDB" id="A0A4D6WUT1"/>
<sequence>MPLNIYIISHPIIHTLSTQIIYSLQKNNKINESICNEITFLLIYELLRKWIKVKNIYIKDIDQIKEISIFDPKESYILLTNLEKCYNTINHLKILIPKLSLLHIDTYKDENHNTKICFHSKQEKNLKNNKIIIVQKILNNNSIINFINELIHQYNIHINSIKIICIVCNKKILENINKKYSNLEIYTSKIINT</sequence>
<protein>
    <recommendedName>
        <fullName evidence="1">Phosphoribosyltransferase domain-containing protein</fullName>
    </recommendedName>
</protein>
<organism evidence="2">
    <name type="scientific">Hypnea pannosa</name>
    <dbReference type="NCBI Taxonomy" id="105607"/>
    <lineage>
        <taxon>Eukaryota</taxon>
        <taxon>Rhodophyta</taxon>
        <taxon>Florideophyceae</taxon>
        <taxon>Rhodymeniophycidae</taxon>
        <taxon>Gigartinales</taxon>
        <taxon>Hypneaceae</taxon>
        <taxon>Hypnea</taxon>
    </lineage>
</organism>
<dbReference type="InterPro" id="IPR029057">
    <property type="entry name" value="PRTase-like"/>
</dbReference>
<keyword evidence="2" id="KW-0934">Plastid</keyword>
<proteinExistence type="predicted"/>
<dbReference type="InterPro" id="IPR000836">
    <property type="entry name" value="PRTase_dom"/>
</dbReference>
<evidence type="ECO:0000259" key="1">
    <source>
        <dbReference type="Pfam" id="PF14681"/>
    </source>
</evidence>
<name>A0A4D6WUT1_9FLOR</name>